<keyword evidence="2" id="KW-1133">Transmembrane helix</keyword>
<keyword evidence="2" id="KW-0472">Membrane</keyword>
<feature type="region of interest" description="Disordered" evidence="1">
    <location>
        <begin position="3432"/>
        <end position="3458"/>
    </location>
</feature>
<feature type="compositionally biased region" description="Polar residues" evidence="1">
    <location>
        <begin position="58"/>
        <end position="85"/>
    </location>
</feature>
<keyword evidence="2" id="KW-0812">Transmembrane</keyword>
<accession>A0A6C2YGN9</accession>
<feature type="region of interest" description="Disordered" evidence="1">
    <location>
        <begin position="58"/>
        <end position="109"/>
    </location>
</feature>
<dbReference type="KEGG" id="tim:GMBLW1_33040"/>
<dbReference type="PANTHER" id="PTHR48125">
    <property type="entry name" value="LP07818P1"/>
    <property type="match status" value="1"/>
</dbReference>
<feature type="compositionally biased region" description="Gly residues" evidence="1">
    <location>
        <begin position="2616"/>
        <end position="2630"/>
    </location>
</feature>
<feature type="region of interest" description="Disordered" evidence="1">
    <location>
        <begin position="2775"/>
        <end position="2799"/>
    </location>
</feature>
<reference evidence="3" key="1">
    <citation type="submission" date="2019-04" db="EMBL/GenBank/DDBJ databases">
        <authorList>
            <consortium name="Science for Life Laboratories"/>
        </authorList>
    </citation>
    <scope>NUCLEOTIDE SEQUENCE</scope>
    <source>
        <strain evidence="3">MBLW1</strain>
    </source>
</reference>
<dbReference type="PANTHER" id="PTHR48125:SF12">
    <property type="entry name" value="AT HOOK TRANSCRIPTION FACTOR FAMILY-RELATED"/>
    <property type="match status" value="1"/>
</dbReference>
<evidence type="ECO:0000256" key="2">
    <source>
        <dbReference type="SAM" id="Phobius"/>
    </source>
</evidence>
<dbReference type="EMBL" id="LR586016">
    <property type="protein sequence ID" value="VIP00656.1"/>
    <property type="molecule type" value="Genomic_DNA"/>
</dbReference>
<feature type="transmembrane region" description="Helical" evidence="2">
    <location>
        <begin position="32"/>
        <end position="50"/>
    </location>
</feature>
<feature type="compositionally biased region" description="Low complexity" evidence="1">
    <location>
        <begin position="195"/>
        <end position="215"/>
    </location>
</feature>
<dbReference type="Proteomes" id="UP000464378">
    <property type="component" value="Chromosome"/>
</dbReference>
<dbReference type="InParanoid" id="A0A6C2YGN9"/>
<dbReference type="RefSeq" id="WP_162655757.1">
    <property type="nucleotide sequence ID" value="NZ_LR593887.1"/>
</dbReference>
<sequence>MNPSQDAHSSSSEPTNKPSKEPSNASQGQSNILVVVLILATLAGLLVLFLNGPHPAPNLTQPQAKSSDSSATLPPQKSPNSETPSRTPPIAVDPLPLPSPTRQLMAAQSPRIEVERGNAYPQMTAQGDAAPPSPTGPTGPTAEATHREAALRAQARQLQQMAETDDVEQQRQKVRRVLFDSREISQSLAVDADASESNPPANPPANSSADSTTPPATAPPIRSPQMEWQRLQTVNINQRIQGIQAESAHLAQQLKILNGKIFNRISEVETNQLRSLIESLPPQDAFRQLAESFEKSPLDASSNEGTFYQHLGILAVLYSESWGSETHERITSALTWQAANILADPNNRWHSWKQLTTDLTGNTDDLLPRIWGEHRDAMDRQLKEPRLDSQPPLAKVRISLADWFAQLKNQAEGAAADRQIQSRWNQPWTIFLGKIAYQGMIAQVDAIRAQQTAGKLPSAPAFFPAATQAFLKQRIAATRKARSEALAKILQEDPSLRTLAEQFRTASAAELRSHLETRLALLESETEWLQSPTVQQRLLDAQKRAANDAHARWLEQISAPEEAALRRLRVFDSWAVPAPVSWDKLRDAAPELANELGTHLPANPTPADIVDQLEQWQQLEQMRSLAQLQPLTHLGFALTPIPDSLKPEPATAEMPARLRLLATLEFRTHRNRPNDAGSIEQTASTGIPLEITAVLAANGQSLRLVTVAQHPATLPAVREWLSGLPTPIPGKIAKLEIREQSLQMELIADMTTSEKSTPIAGVPLPRVTVSIQRSAAGNSWEVRFAGAAQSLAEWTARLQTSLEAPAVQQTIQHTLDSLGFPAIERLQLLDGGQAIQATLKGGIALRLQRFGTDWRPADCSQWGNPATLQAMLEKLQTSLPQQVRAKLQGSIRIRNGKPEVRLELGQWSSDWADLEAIRGWSLDRLRTLPIRTPAGIIDFNWIELQLARIGEDTRRQLQALALQQLAGLTAQPEFRTLLATWPSDMVQVEIAPPLQVKTRIAIPEFPTPVEFTWNGRDWSLANRTAIQEALGKLPWIQAQTAKANAILASAKQWLAQPHTLTLAPGLAATFRLEEPNWQQLPLELRGSGTLKLGQTAVEVRIDGVLLTRLPKLGDSLESLLPQQLPRVQIVAPMTLLSAWMPIQEIESQLGLHLSAMRWSQAGWRIQGRWTPPGAESPLEFDIALSNLRVEQFLPELLRGIAMAFPETLNLGTERVRVTLKRQKNTPQPMLVSYAATLAVAGPIPFRVDCDSLALSQNAGKIAWQTGTIRLTSSANFEQHLSEGIAKLGLPLTMEFVEKTNADASTPTNATASNLPPGQSPKKLDSNTLLAPKAWAIQLQQLDPHLEWRNQRLNLSLKGVCRLKHPPIAELNIAIPFLISGDGLQIPPETWKQLESQLLRTGNRVVQERLGITYAITDALNRAFRAAPANAMVADESGLFLQPEALASTLRNHPIPLFAPNAAAGDAPLQLRITRVTWCRYYRRAGDPHGGRITFWPEVPQRSNTETEAQFADRTQAYQARMQQIRGKTHEYGIRFDADLMLPGGITIALRPSDKAMRETIADPAQRPTAFLFNGDGLQLAAGIEPGVDLPVDAWMAKLADRVPGLQALSELQSVLPIDIAIQWQGLPQAGQWQSIDWAKLGVRIEFRLDSQRTAQQLPNLLQPLPKDGIPLGHVVLTASGKPTVQFDGWKTVIAMLKPMQFGIGPMTLTLSQITPEPGGIAIDGQISGLLEALGKFTNGVIPAQPPQALTVRGVRIGRGGLDLSRASIDTAPLMVPLTAWLEQQLLKKLDLGGLQVRLVGMPDLTLERLLLSAEAKFTLLDRTVTVQLRGLEIRWPMGKSQQSFAIQLDGIRTNALDVVVDKLGETIAGEVNRIIQSNLSQFQQRLGIVSVGLELAQYQPANRAIVIIGTVAVDELLEPTMWSAKLSAAGKFQLESGPILETIATRIGTGAERLITEKVNSVLNGLRIAGVSVEIKPSDRAGKQPTMFGWNLVANTTKQAIELAGQKIALPKQAIATMQVDLRAGKIDVQVNDAWVKQFKQELVNQATVAVTDQLPKTITISLLGETVTVIPHLEPATKRITATLKTLFRDDRFQQITENEPDSDALLTITDIHILSIQDNRIGLPDFSKAKIHRPWLLARWVLAKTGLQSCFRIDDTRSLEDGYLSVDATLEVPGVIERTTVRGIRIHPSARMEEWALAIVNPLLDRLPGVNLRLADGVRLSVQVPRLEKDGNRFRVRIPISLTLSDSPPVRVAADIVIADNQFCIDGLTDVKQQLKAQLKGVLSLALGEFSDWISDGALKFDNIDVIEGANQLPRGFRFDATLGLSFLGDGFGGLSLHAKNIGVSPSGVMPPDGIDILFPVSIIVGPLEVYSLGGGYERAGKRIRIRGKLTLVKAEVVGRIIHLDGVFSMPLEKIGSLRMDSSLNIFGFGVARSFGEIDFPAARISQGFTTNELLSKIILLKANVVLDGKAARFDGELLARLLGCDVATAKLLLDIPGTRLEVAGNINLYIARASANFRIPGSLSKTALDAQASAGLPGLGDLVSLGADLNTSRAKLRAAVLIVKATFTFPYAAAFDPGRIAKRLLELLNPAQLIRGLLELLKGNFNISIGSPIGPGGDGEGGEGPDGTGNSESQGDGKADSFADGPPALELPAGATVQHVPGDSGKDYVSTFYTLNNQRFLRVQELSSKRIVTLRADFGAADMIASNPQFKELESGFGSLHLKGIFFSTNGPPSTVSVQFTGPIGATAEKMGLLTWTANSDNSYAPVIPTIQLLDPPPGPPPGPPPPKPVPVPAPVPPNPIAPPPIITSDPVGVDGNPYVPYAPHWNGVPIPPHLIRIIWKQGHPWHKLDDEVAVWPMFTPAQRRALLNQNSPFLVANPAQMSLSLGSYVNGYVVLAWDAPMGGLQPGILAMQNHSRLHHDNIFYIERVTAAMIRLPANVPMLRAHPKNPQLRQLTPEAAAIASLQVALGQRYPQHFGTVVGKYQSQQIPRQSYDANYTLTNPQFQMEAGTIWYGIFTEVGGKKTLAAVTVSQQLGKQLLDDPRFPRYPWWLITADGRAYAPFDRNVQRLSPAVRNSWMNAERWSLHPDLPPRLNQRNFWPLTELPAEPGDILGIDRGKTGQAKLTVIPTQIGNGPQAKREIELPLPEWMQDQLGGFLRNDPAAAKREVPGFKFKRAGDSVLLTLDANSLKQAMAAAPVGRLTPYPLWQIHPRDATAPTLFALRNLQAIPPDLAPLLKSESFPSHAKFYEAIHRRVVQQNRPLEPLRLRQQGIRWEAIFRQGDRLIVISETEQGDIQEADGLMAAATGASLEAVLQHAGANLESAWTTTQPPYYLLAVRAKDLPPTAKPQNPQNPQNPANEAAISAGPLWIVGNHRTIQPLAMTGAAQWDAANEWLTRPVELAKASALIQQWLEHPTPDTPWLILPPMPPKPAANATPAPTPSAPAGAPGSAPMAAASDGARYLVQDGPIEPKGQGWLIRISANRKQTTMVRGAVGFGKMLRNDPTALEIRDVSPDAETPILLARVVMTAAKLSDWVKSMGENAPYPFWYLTKDSSFAPFLATLPDGKTPIDAGQFPQDAFWSNNALSFGRQAMLDSFKNAANGVYWLSTESQNQPHLRWLTLSRDHRTIRLLNEEPYFTERIACPPELQSYLRQSSAQPAFLRGNSAVVAFQKVTILELHDDAAKQSDPRFAFLSEESPQSPPRYPLWLGITGGKPAAASTKPDFGTELIAPFSGQDWHTQEPLLALDAPTPAFLQGQTWLKQPTLVRELMQLDAPVKPRWQLVRPKPQAQANAPMNAPLNANAPMNTPVDAPVLLVSLPPVKHSGAWNANLLVDQAKHPNIPGVPWRKFALPRDSNLKAFFAAEQPMVQADFIARSRVQPAQHTIWWIGPSPHGGGYLFGPGTADQGNIDLGFSTPSGASDRYITEMKTILARLEADRLKTPPQIQQLTQPREIVLQLSRDVISLADRWKAGAATSLGYQADPRGLFQSANPMGRGR</sequence>
<proteinExistence type="predicted"/>
<dbReference type="EMBL" id="LR593887">
    <property type="protein sequence ID" value="VTR96730.1"/>
    <property type="molecule type" value="Genomic_DNA"/>
</dbReference>
<feature type="region of interest" description="Disordered" evidence="1">
    <location>
        <begin position="189"/>
        <end position="222"/>
    </location>
</feature>
<organism evidence="3">
    <name type="scientific">Tuwongella immobilis</name>
    <dbReference type="NCBI Taxonomy" id="692036"/>
    <lineage>
        <taxon>Bacteria</taxon>
        <taxon>Pseudomonadati</taxon>
        <taxon>Planctomycetota</taxon>
        <taxon>Planctomycetia</taxon>
        <taxon>Gemmatales</taxon>
        <taxon>Gemmataceae</taxon>
        <taxon>Tuwongella</taxon>
    </lineage>
</organism>
<evidence type="ECO:0000256" key="1">
    <source>
        <dbReference type="SAM" id="MobiDB-lite"/>
    </source>
</evidence>
<feature type="region of interest" description="Disordered" evidence="1">
    <location>
        <begin position="123"/>
        <end position="146"/>
    </location>
</feature>
<feature type="region of interest" description="Disordered" evidence="1">
    <location>
        <begin position="1"/>
        <end position="27"/>
    </location>
</feature>
<gene>
    <name evidence="3" type="ORF">GMBLW1_33040</name>
</gene>
<protein>
    <submittedName>
        <fullName evidence="3">Uncharacterized protein</fullName>
    </submittedName>
</protein>
<feature type="region of interest" description="Disordered" evidence="1">
    <location>
        <begin position="2615"/>
        <end position="2648"/>
    </location>
</feature>
<name>A0A6C2YGN9_9BACT</name>
<evidence type="ECO:0000313" key="3">
    <source>
        <dbReference type="EMBL" id="VIP00656.1"/>
    </source>
</evidence>
<keyword evidence="4" id="KW-1185">Reference proteome</keyword>
<feature type="compositionally biased region" description="Pro residues" evidence="1">
    <location>
        <begin position="2778"/>
        <end position="2799"/>
    </location>
</feature>
<evidence type="ECO:0000313" key="4">
    <source>
        <dbReference type="Proteomes" id="UP000464378"/>
    </source>
</evidence>
<feature type="compositionally biased region" description="Low complexity" evidence="1">
    <location>
        <begin position="3436"/>
        <end position="3458"/>
    </location>
</feature>